<dbReference type="Proteomes" id="UP000001819">
    <property type="component" value="Chromosome 3"/>
</dbReference>
<dbReference type="RefSeq" id="XP_033235037.1">
    <property type="nucleotide sequence ID" value="XM_033379146.1"/>
</dbReference>
<dbReference type="OMA" id="NENFAAP"/>
<sequence length="296" mass="32965">MMELEKLQSGDPCRECLDLGLDHRLRYFYISLEEQLLKCESRSCLWPQNDEVSSDEEFDFGETVPIEAPQNENTAAPDEADEFILQLLQDLGSGVEPAAVETQPASDLNLISMPDLLSGPLTEPEACTGLDFSWLEPSIPDKSEFPNRVITKEEIPQLPKTLQTAPMLSPNTDTFNTAPILSPRARPRSDPFCTPLPKASTLPRKEANLNPVPLKTASTQARITEKEILSKDNPFLDAIKRHDVTPTRSSKTTRRRPVVRTGTGTALRTQAVMQLLKHRQEQAVGADSEVKRPPQL</sequence>
<keyword evidence="2" id="KW-1185">Reference proteome</keyword>
<organism evidence="2 3">
    <name type="scientific">Drosophila pseudoobscura pseudoobscura</name>
    <name type="common">Fruit fly</name>
    <dbReference type="NCBI Taxonomy" id="46245"/>
    <lineage>
        <taxon>Eukaryota</taxon>
        <taxon>Metazoa</taxon>
        <taxon>Ecdysozoa</taxon>
        <taxon>Arthropoda</taxon>
        <taxon>Hexapoda</taxon>
        <taxon>Insecta</taxon>
        <taxon>Pterygota</taxon>
        <taxon>Neoptera</taxon>
        <taxon>Endopterygota</taxon>
        <taxon>Diptera</taxon>
        <taxon>Brachycera</taxon>
        <taxon>Muscomorpha</taxon>
        <taxon>Ephydroidea</taxon>
        <taxon>Drosophilidae</taxon>
        <taxon>Drosophila</taxon>
        <taxon>Sophophora</taxon>
    </lineage>
</organism>
<accession>A0A6I8VVD0</accession>
<reference evidence="3" key="2">
    <citation type="submission" date="2025-08" db="UniProtKB">
        <authorList>
            <consortium name="RefSeq"/>
        </authorList>
    </citation>
    <scope>IDENTIFICATION</scope>
    <source>
        <strain evidence="3">MV-25-SWS-2005</strain>
        <tissue evidence="3">Whole body</tissue>
    </source>
</reference>
<evidence type="ECO:0000256" key="1">
    <source>
        <dbReference type="SAM" id="MobiDB-lite"/>
    </source>
</evidence>
<proteinExistence type="predicted"/>
<evidence type="ECO:0000313" key="3">
    <source>
        <dbReference type="RefSeq" id="XP_033235037.1"/>
    </source>
</evidence>
<dbReference type="AlphaFoldDB" id="A0A6I8VVD0"/>
<name>A0A6I8VVD0_DROPS</name>
<dbReference type="Bgee" id="FBgn0245999">
    <property type="expression patterns" value="Expressed in insect adult head and 2 other cell types or tissues"/>
</dbReference>
<dbReference type="InParanoid" id="A0A6I8VVD0"/>
<feature type="region of interest" description="Disordered" evidence="1">
    <location>
        <begin position="178"/>
        <end position="204"/>
    </location>
</feature>
<evidence type="ECO:0000313" key="2">
    <source>
        <dbReference type="Proteomes" id="UP000001819"/>
    </source>
</evidence>
<reference evidence="2" key="1">
    <citation type="submission" date="2024-06" db="UniProtKB">
        <authorList>
            <consortium name="RefSeq"/>
        </authorList>
    </citation>
    <scope>NUCLEOTIDE SEQUENCE [LARGE SCALE GENOMIC DNA]</scope>
    <source>
        <strain evidence="2">MV2-25</strain>
    </source>
</reference>
<dbReference type="FunCoup" id="A0A6I8VVD0">
    <property type="interactions" value="18"/>
</dbReference>
<gene>
    <name evidence="3" type="primary">LOC6898058</name>
</gene>
<protein>
    <submittedName>
        <fullName evidence="3">Uncharacterized protein isoform X1</fullName>
    </submittedName>
</protein>
<feature type="region of interest" description="Disordered" evidence="1">
    <location>
        <begin position="244"/>
        <end position="266"/>
    </location>
</feature>